<evidence type="ECO:0000256" key="1">
    <source>
        <dbReference type="ARBA" id="ARBA00004370"/>
    </source>
</evidence>
<evidence type="ECO:0000256" key="4">
    <source>
        <dbReference type="ARBA" id="ARBA00022989"/>
    </source>
</evidence>
<dbReference type="Gene3D" id="2.60.40.10">
    <property type="entry name" value="Immunoglobulins"/>
    <property type="match status" value="1"/>
</dbReference>
<accession>A0A1I3HS23</accession>
<dbReference type="RefSeq" id="WP_074929594.1">
    <property type="nucleotide sequence ID" value="NZ_FORI01000001.1"/>
</dbReference>
<name>A0A1I3HS23_9SPIR</name>
<dbReference type="GO" id="GO:0016020">
    <property type="term" value="C:membrane"/>
    <property type="evidence" value="ECO:0007669"/>
    <property type="project" value="UniProtKB-SubCell"/>
</dbReference>
<evidence type="ECO:0000256" key="6">
    <source>
        <dbReference type="ARBA" id="ARBA00023239"/>
    </source>
</evidence>
<organism evidence="11 12">
    <name type="scientific">Treponema bryantii</name>
    <dbReference type="NCBI Taxonomy" id="163"/>
    <lineage>
        <taxon>Bacteria</taxon>
        <taxon>Pseudomonadati</taxon>
        <taxon>Spirochaetota</taxon>
        <taxon>Spirochaetia</taxon>
        <taxon>Spirochaetales</taxon>
        <taxon>Treponemataceae</taxon>
        <taxon>Treponema</taxon>
    </lineage>
</organism>
<dbReference type="Pfam" id="PF07494">
    <property type="entry name" value="Reg_prop"/>
    <property type="match status" value="5"/>
</dbReference>
<keyword evidence="3" id="KW-0547">Nucleotide-binding</keyword>
<dbReference type="InterPro" id="IPR011110">
    <property type="entry name" value="Reg_prop"/>
</dbReference>
<dbReference type="Pfam" id="PF00211">
    <property type="entry name" value="Guanylate_cyc"/>
    <property type="match status" value="1"/>
</dbReference>
<dbReference type="Gene3D" id="2.130.10.10">
    <property type="entry name" value="YVTN repeat-like/Quinoprotein amine dehydrogenase"/>
    <property type="match status" value="3"/>
</dbReference>
<dbReference type="GO" id="GO:0009190">
    <property type="term" value="P:cyclic nucleotide biosynthetic process"/>
    <property type="evidence" value="ECO:0007669"/>
    <property type="project" value="InterPro"/>
</dbReference>
<feature type="domain" description="Guanylate cyclase" evidence="10">
    <location>
        <begin position="843"/>
        <end position="971"/>
    </location>
</feature>
<keyword evidence="9" id="KW-0732">Signal</keyword>
<evidence type="ECO:0000256" key="3">
    <source>
        <dbReference type="ARBA" id="ARBA00022741"/>
    </source>
</evidence>
<evidence type="ECO:0000256" key="8">
    <source>
        <dbReference type="SAM" id="Phobius"/>
    </source>
</evidence>
<keyword evidence="5 8" id="KW-0472">Membrane</keyword>
<dbReference type="GO" id="GO:0004016">
    <property type="term" value="F:adenylate cyclase activity"/>
    <property type="evidence" value="ECO:0007669"/>
    <property type="project" value="UniProtKB-ARBA"/>
</dbReference>
<dbReference type="InterPro" id="IPR011123">
    <property type="entry name" value="Y_Y_Y"/>
</dbReference>
<keyword evidence="12" id="KW-1185">Reference proteome</keyword>
<evidence type="ECO:0000256" key="2">
    <source>
        <dbReference type="ARBA" id="ARBA00022692"/>
    </source>
</evidence>
<protein>
    <submittedName>
        <fullName evidence="11">Ligand-binding sensor domain-containing protein</fullName>
    </submittedName>
</protein>
<dbReference type="PANTHER" id="PTHR11920">
    <property type="entry name" value="GUANYLYL CYCLASE"/>
    <property type="match status" value="1"/>
</dbReference>
<proteinExistence type="inferred from homology"/>
<keyword evidence="6 7" id="KW-0456">Lyase</keyword>
<dbReference type="InterPro" id="IPR018297">
    <property type="entry name" value="A/G_cyclase_CS"/>
</dbReference>
<keyword evidence="2 8" id="KW-0812">Transmembrane</keyword>
<evidence type="ECO:0000313" key="11">
    <source>
        <dbReference type="EMBL" id="SFI38357.1"/>
    </source>
</evidence>
<reference evidence="12" key="1">
    <citation type="submission" date="2016-10" db="EMBL/GenBank/DDBJ databases">
        <authorList>
            <person name="Varghese N."/>
            <person name="Submissions S."/>
        </authorList>
    </citation>
    <scope>NUCLEOTIDE SEQUENCE [LARGE SCALE GENOMIC DNA]</scope>
    <source>
        <strain evidence="12">XBD1002</strain>
    </source>
</reference>
<evidence type="ECO:0000256" key="5">
    <source>
        <dbReference type="ARBA" id="ARBA00023136"/>
    </source>
</evidence>
<evidence type="ECO:0000313" key="12">
    <source>
        <dbReference type="Proteomes" id="UP000182737"/>
    </source>
</evidence>
<dbReference type="PANTHER" id="PTHR11920:SF335">
    <property type="entry name" value="GUANYLATE CYCLASE"/>
    <property type="match status" value="1"/>
</dbReference>
<dbReference type="AlphaFoldDB" id="A0A1I3HS23"/>
<dbReference type="SUPFAM" id="SSF55073">
    <property type="entry name" value="Nucleotide cyclase"/>
    <property type="match status" value="1"/>
</dbReference>
<dbReference type="InterPro" id="IPR013783">
    <property type="entry name" value="Ig-like_fold"/>
</dbReference>
<comment type="subcellular location">
    <subcellularLocation>
        <location evidence="1">Membrane</location>
    </subcellularLocation>
</comment>
<dbReference type="Proteomes" id="UP000182737">
    <property type="component" value="Unassembled WGS sequence"/>
</dbReference>
<dbReference type="InterPro" id="IPR029787">
    <property type="entry name" value="Nucleotide_cyclase"/>
</dbReference>
<dbReference type="Pfam" id="PF07495">
    <property type="entry name" value="Y_Y_Y"/>
    <property type="match status" value="1"/>
</dbReference>
<dbReference type="SMART" id="SM00044">
    <property type="entry name" value="CYCc"/>
    <property type="match status" value="1"/>
</dbReference>
<dbReference type="GO" id="GO:0000166">
    <property type="term" value="F:nucleotide binding"/>
    <property type="evidence" value="ECO:0007669"/>
    <property type="project" value="UniProtKB-KW"/>
</dbReference>
<dbReference type="PROSITE" id="PS50125">
    <property type="entry name" value="GUANYLATE_CYCLASE_2"/>
    <property type="match status" value="1"/>
</dbReference>
<evidence type="ECO:0000256" key="7">
    <source>
        <dbReference type="RuleBase" id="RU000405"/>
    </source>
</evidence>
<dbReference type="SUPFAM" id="SSF63829">
    <property type="entry name" value="Calcium-dependent phosphotriesterase"/>
    <property type="match status" value="2"/>
</dbReference>
<sequence>MKKTAILLALLLGCFTAAFGQSAAEGKVDQSFLNDFVCRNWTTADGLPGMTITAIMQDQKGYIYVGTYEGLVRFDGVEFVTFSRNIDPKYDFASVRAIFQDSNGSLWVGHNDEGVTCLKPDGSITKYTTDNGLPHNSIRAICEDFNNNIWFGTASGLCYLTPENEVKIPEGLHELGQDTIQVSRLYCDTAGRIWISTAIENDLFVYSTRKLERFVGITKIKNPSVNEVSQDKSGAFWFGVAPHYAVRIKDTEETVFDIGHDHQEGTVVNSILQDTAGNFWFASDCGITILHNGLYTYYDKRNGLADDYINHIFEDREGNMWIAYNRGGIEKMSQGKFRTISMPIAVNAICEDPVRAVTWLGADNGLYCYNKDSQFVENEITELCKGARIRHVGLTSDGELLISSYSDISQVRVTRDNKITVWTMNDGLAGLKCRVAIKTTEGKYYVGTTQGLSIIEKDGSITSLTRKEGFDNEFIMSLYEDPKGQIWVGTDGGGIYILKDEQIIKHFTSDNGLAGNVIFKTAPIEGSGLWVATGTGISKYNEESDTFANLNSVNGLGTDSVFQLILDYTQTVWMTSNKGIFSVNLSDMEDVIIGKKKKVNAKYYGSSDGLNTGGITSTSVSTQDSLGRVWFTLIDGFAIYDPVKSGKNQTPPKIEIQEYSIDNVKYDFHGEKIILPPSAKRLSIKFTGLSFISSDQMRFCYRLGGFENNYSEWSSLRNVSYTNLKPGTYQFTVMSENGDEIKSKPSDPIIIVKQPYIWQQLWFQILVGVLIVGIATLIVFLKIQSMRRYQIELEKKVEERTHDLKLEKEKSERLLLNILPEEVAKELTDKPGHTIAKKFPNITVLFTDIVGFTKMSDGMTAEEVVTMLNKMVSLFDERAKREGIEKIKTIGDAYMAATGFTDEVNNDGALRMVRFAIGLMDDVRRFNMTSPVKVQIRLGINTGNLVAGVIGKSKFIYDIWGDTVNVASRMESTGEPMKIHVTENTYLQTSDQYAYSEGIDVEVKGKGMMKTYFL</sequence>
<dbReference type="GO" id="GO:0035556">
    <property type="term" value="P:intracellular signal transduction"/>
    <property type="evidence" value="ECO:0007669"/>
    <property type="project" value="InterPro"/>
</dbReference>
<dbReference type="CDD" id="cd07302">
    <property type="entry name" value="CHD"/>
    <property type="match status" value="1"/>
</dbReference>
<evidence type="ECO:0000256" key="9">
    <source>
        <dbReference type="SAM" id="SignalP"/>
    </source>
</evidence>
<evidence type="ECO:0000259" key="10">
    <source>
        <dbReference type="PROSITE" id="PS50125"/>
    </source>
</evidence>
<dbReference type="Gene3D" id="6.10.250.780">
    <property type="match status" value="1"/>
</dbReference>
<comment type="similarity">
    <text evidence="7">Belongs to the adenylyl cyclase class-4/guanylyl cyclase family.</text>
</comment>
<feature type="transmembrane region" description="Helical" evidence="8">
    <location>
        <begin position="761"/>
        <end position="781"/>
    </location>
</feature>
<feature type="signal peptide" evidence="9">
    <location>
        <begin position="1"/>
        <end position="23"/>
    </location>
</feature>
<gene>
    <name evidence="11" type="ORF">SAMN04487775_10128</name>
</gene>
<dbReference type="Gene3D" id="3.30.70.1230">
    <property type="entry name" value="Nucleotide cyclase"/>
    <property type="match status" value="1"/>
</dbReference>
<dbReference type="InterPro" id="IPR050401">
    <property type="entry name" value="Cyclic_nucleotide_synthase"/>
</dbReference>
<dbReference type="EMBL" id="FORI01000001">
    <property type="protein sequence ID" value="SFI38357.1"/>
    <property type="molecule type" value="Genomic_DNA"/>
</dbReference>
<dbReference type="InterPro" id="IPR015943">
    <property type="entry name" value="WD40/YVTN_repeat-like_dom_sf"/>
</dbReference>
<dbReference type="PROSITE" id="PS00452">
    <property type="entry name" value="GUANYLATE_CYCLASE_1"/>
    <property type="match status" value="1"/>
</dbReference>
<feature type="chain" id="PRO_5010176634" evidence="9">
    <location>
        <begin position="24"/>
        <end position="1014"/>
    </location>
</feature>
<keyword evidence="4 8" id="KW-1133">Transmembrane helix</keyword>
<dbReference type="InterPro" id="IPR001054">
    <property type="entry name" value="A/G_cyclase"/>
</dbReference>
<dbReference type="OrthoDB" id="9813394at2"/>